<organism evidence="4 5">
    <name type="scientific">Vreelandella nanhaiensis</name>
    <dbReference type="NCBI Taxonomy" id="1258546"/>
    <lineage>
        <taxon>Bacteria</taxon>
        <taxon>Pseudomonadati</taxon>
        <taxon>Pseudomonadota</taxon>
        <taxon>Gammaproteobacteria</taxon>
        <taxon>Oceanospirillales</taxon>
        <taxon>Halomonadaceae</taxon>
        <taxon>Vreelandella</taxon>
    </lineage>
</organism>
<dbReference type="EMBL" id="RZHF01000005">
    <property type="protein sequence ID" value="RUR33642.1"/>
    <property type="molecule type" value="Genomic_DNA"/>
</dbReference>
<dbReference type="OrthoDB" id="6165570at2"/>
<evidence type="ECO:0000256" key="1">
    <source>
        <dbReference type="SAM" id="MobiDB-lite"/>
    </source>
</evidence>
<dbReference type="InterPro" id="IPR027275">
    <property type="entry name" value="PRC-brl_dom"/>
</dbReference>
<feature type="compositionally biased region" description="Acidic residues" evidence="1">
    <location>
        <begin position="70"/>
        <end position="79"/>
    </location>
</feature>
<sequence>MKRTTLAIAIAALCTGVSSGVFAENNQAKNDQPEGALEQQQEAVDEQIGSEGERPAAMKHGYARSSADDDHNEDNEDPNDLMSRQIQDIEGMSVVNQQDEEIGNIDRIVEHKESGDLYAIVSIGGLWGIGDEKVALPLEEIVLEDDQLITNTTYGSDEIEASAEKYNEENYSQIDNNMTLKQAQQHPN</sequence>
<comment type="caution">
    <text evidence="4">The sequence shown here is derived from an EMBL/GenBank/DDBJ whole genome shotgun (WGS) entry which is preliminary data.</text>
</comment>
<dbReference type="Gene3D" id="2.30.30.240">
    <property type="entry name" value="PRC-barrel domain"/>
    <property type="match status" value="1"/>
</dbReference>
<dbReference type="InterPro" id="IPR011033">
    <property type="entry name" value="PRC_barrel-like_sf"/>
</dbReference>
<reference evidence="4 5" key="1">
    <citation type="submission" date="2018-12" db="EMBL/GenBank/DDBJ databases">
        <title>three novel Halomonas strain isolated from plants.</title>
        <authorList>
            <person name="Sun C."/>
        </authorList>
    </citation>
    <scope>NUCLEOTIDE SEQUENCE [LARGE SCALE GENOMIC DNA]</scope>
    <source>
        <strain evidence="4 5">JCM 18142</strain>
    </source>
</reference>
<evidence type="ECO:0000256" key="2">
    <source>
        <dbReference type="SAM" id="SignalP"/>
    </source>
</evidence>
<keyword evidence="2" id="KW-0732">Signal</keyword>
<dbReference type="Pfam" id="PF05239">
    <property type="entry name" value="PRC"/>
    <property type="match status" value="1"/>
</dbReference>
<name>A0A3S0Y9G4_9GAMM</name>
<proteinExistence type="predicted"/>
<dbReference type="PANTHER" id="PTHR36505">
    <property type="entry name" value="BLR1072 PROTEIN"/>
    <property type="match status" value="1"/>
</dbReference>
<keyword evidence="5" id="KW-1185">Reference proteome</keyword>
<dbReference type="AlphaFoldDB" id="A0A3S0Y9G4"/>
<evidence type="ECO:0000259" key="3">
    <source>
        <dbReference type="Pfam" id="PF05239"/>
    </source>
</evidence>
<dbReference type="SUPFAM" id="SSF50346">
    <property type="entry name" value="PRC-barrel domain"/>
    <property type="match status" value="1"/>
</dbReference>
<feature type="domain" description="PRC-barrel" evidence="3">
    <location>
        <begin position="86"/>
        <end position="154"/>
    </location>
</feature>
<protein>
    <submittedName>
        <fullName evidence="4">PRC-barrel domain containing protein</fullName>
    </submittedName>
</protein>
<dbReference type="RefSeq" id="WP_127060258.1">
    <property type="nucleotide sequence ID" value="NZ_RZHF01000005.1"/>
</dbReference>
<evidence type="ECO:0000313" key="4">
    <source>
        <dbReference type="EMBL" id="RUR33642.1"/>
    </source>
</evidence>
<dbReference type="Proteomes" id="UP000287023">
    <property type="component" value="Unassembled WGS sequence"/>
</dbReference>
<feature type="chain" id="PRO_5018534176" evidence="2">
    <location>
        <begin position="24"/>
        <end position="188"/>
    </location>
</feature>
<gene>
    <name evidence="4" type="ORF">ELY38_04250</name>
</gene>
<feature type="signal peptide" evidence="2">
    <location>
        <begin position="1"/>
        <end position="23"/>
    </location>
</feature>
<feature type="region of interest" description="Disordered" evidence="1">
    <location>
        <begin position="27"/>
        <end position="80"/>
    </location>
</feature>
<accession>A0A3S0Y9G4</accession>
<evidence type="ECO:0000313" key="5">
    <source>
        <dbReference type="Proteomes" id="UP000287023"/>
    </source>
</evidence>
<dbReference type="PANTHER" id="PTHR36505:SF1">
    <property type="entry name" value="BLR1072 PROTEIN"/>
    <property type="match status" value="1"/>
</dbReference>